<protein>
    <submittedName>
        <fullName evidence="8">Ferric uptake regulator, Fur family</fullName>
    </submittedName>
</protein>
<evidence type="ECO:0000256" key="6">
    <source>
        <dbReference type="ARBA" id="ARBA00023163"/>
    </source>
</evidence>
<comment type="similarity">
    <text evidence="1">Belongs to the Fur family.</text>
</comment>
<dbReference type="SUPFAM" id="SSF46785">
    <property type="entry name" value="Winged helix' DNA-binding domain"/>
    <property type="match status" value="1"/>
</dbReference>
<feature type="binding site" evidence="7">
    <location>
        <position position="83"/>
    </location>
    <ligand>
        <name>Zn(2+)</name>
        <dbReference type="ChEBI" id="CHEBI:29105"/>
    </ligand>
</feature>
<evidence type="ECO:0000256" key="1">
    <source>
        <dbReference type="ARBA" id="ARBA00007957"/>
    </source>
</evidence>
<dbReference type="GO" id="GO:0008270">
    <property type="term" value="F:zinc ion binding"/>
    <property type="evidence" value="ECO:0007669"/>
    <property type="project" value="TreeGrafter"/>
</dbReference>
<gene>
    <name evidence="8" type="ordered locus">Caka_1778</name>
</gene>
<dbReference type="InterPro" id="IPR043135">
    <property type="entry name" value="Fur_C"/>
</dbReference>
<dbReference type="STRING" id="583355.Caka_1778"/>
<dbReference type="GO" id="GO:0000976">
    <property type="term" value="F:transcription cis-regulatory region binding"/>
    <property type="evidence" value="ECO:0007669"/>
    <property type="project" value="TreeGrafter"/>
</dbReference>
<dbReference type="Gene3D" id="3.30.1490.190">
    <property type="match status" value="1"/>
</dbReference>
<dbReference type="InterPro" id="IPR036388">
    <property type="entry name" value="WH-like_DNA-bd_sf"/>
</dbReference>
<dbReference type="InterPro" id="IPR002481">
    <property type="entry name" value="FUR"/>
</dbReference>
<evidence type="ECO:0000256" key="3">
    <source>
        <dbReference type="ARBA" id="ARBA00022833"/>
    </source>
</evidence>
<evidence type="ECO:0000256" key="2">
    <source>
        <dbReference type="ARBA" id="ARBA00022491"/>
    </source>
</evidence>
<dbReference type="Gene3D" id="1.10.10.10">
    <property type="entry name" value="Winged helix-like DNA-binding domain superfamily/Winged helix DNA-binding domain"/>
    <property type="match status" value="1"/>
</dbReference>
<dbReference type="eggNOG" id="COG0735">
    <property type="taxonomic scope" value="Bacteria"/>
</dbReference>
<accession>D5EK48</accession>
<proteinExistence type="inferred from homology"/>
<dbReference type="Proteomes" id="UP000000925">
    <property type="component" value="Chromosome"/>
</dbReference>
<dbReference type="GO" id="GO:0003700">
    <property type="term" value="F:DNA-binding transcription factor activity"/>
    <property type="evidence" value="ECO:0007669"/>
    <property type="project" value="InterPro"/>
</dbReference>
<evidence type="ECO:0000313" key="9">
    <source>
        <dbReference type="Proteomes" id="UP000000925"/>
    </source>
</evidence>
<feature type="binding site" evidence="7">
    <location>
        <position position="117"/>
    </location>
    <ligand>
        <name>Zn(2+)</name>
        <dbReference type="ChEBI" id="CHEBI:29105"/>
    </ligand>
</feature>
<dbReference type="Pfam" id="PF01475">
    <property type="entry name" value="FUR"/>
    <property type="match status" value="1"/>
</dbReference>
<dbReference type="RefSeq" id="WP_013043519.1">
    <property type="nucleotide sequence ID" value="NC_014008.1"/>
</dbReference>
<evidence type="ECO:0000256" key="5">
    <source>
        <dbReference type="ARBA" id="ARBA00023125"/>
    </source>
</evidence>
<feature type="binding site" evidence="7">
    <location>
        <position position="120"/>
    </location>
    <ligand>
        <name>Zn(2+)</name>
        <dbReference type="ChEBI" id="CHEBI:29105"/>
    </ligand>
</feature>
<keyword evidence="2" id="KW-0678">Repressor</keyword>
<organism evidence="8 9">
    <name type="scientific">Coraliomargarita akajimensis (strain DSM 45221 / IAM 15411 / JCM 23193 / KCTC 12865 / 04OKA010-24)</name>
    <dbReference type="NCBI Taxonomy" id="583355"/>
    <lineage>
        <taxon>Bacteria</taxon>
        <taxon>Pseudomonadati</taxon>
        <taxon>Verrucomicrobiota</taxon>
        <taxon>Opitutia</taxon>
        <taxon>Puniceicoccales</taxon>
        <taxon>Coraliomargaritaceae</taxon>
        <taxon>Coraliomargarita</taxon>
    </lineage>
</organism>
<reference evidence="8 9" key="1">
    <citation type="journal article" date="2010" name="Stand. Genomic Sci.">
        <title>Complete genome sequence of Coraliomargarita akajimensis type strain (04OKA010-24).</title>
        <authorList>
            <person name="Mavromatis K."/>
            <person name="Abt B."/>
            <person name="Brambilla E."/>
            <person name="Lapidus A."/>
            <person name="Copeland A."/>
            <person name="Deshpande S."/>
            <person name="Nolan M."/>
            <person name="Lucas S."/>
            <person name="Tice H."/>
            <person name="Cheng J.F."/>
            <person name="Han C."/>
            <person name="Detter J.C."/>
            <person name="Woyke T."/>
            <person name="Goodwin L."/>
            <person name="Pitluck S."/>
            <person name="Held B."/>
            <person name="Brettin T."/>
            <person name="Tapia R."/>
            <person name="Ivanova N."/>
            <person name="Mikhailova N."/>
            <person name="Pati A."/>
            <person name="Liolios K."/>
            <person name="Chen A."/>
            <person name="Palaniappan K."/>
            <person name="Land M."/>
            <person name="Hauser L."/>
            <person name="Chang Y.J."/>
            <person name="Jeffries C.D."/>
            <person name="Rohde M."/>
            <person name="Goker M."/>
            <person name="Bristow J."/>
            <person name="Eisen J.A."/>
            <person name="Markowitz V."/>
            <person name="Hugenholtz P."/>
            <person name="Klenk H.P."/>
            <person name="Kyrpides N.C."/>
        </authorList>
    </citation>
    <scope>NUCLEOTIDE SEQUENCE [LARGE SCALE GENOMIC DNA]</scope>
    <source>
        <strain evidence="9">DSM 45221 / IAM 15411 / JCM 23193 / KCTC 12865</strain>
    </source>
</reference>
<dbReference type="GO" id="GO:1900376">
    <property type="term" value="P:regulation of secondary metabolite biosynthetic process"/>
    <property type="evidence" value="ECO:0007669"/>
    <property type="project" value="TreeGrafter"/>
</dbReference>
<keyword evidence="5" id="KW-0238">DNA-binding</keyword>
<dbReference type="GO" id="GO:0045892">
    <property type="term" value="P:negative regulation of DNA-templated transcription"/>
    <property type="evidence" value="ECO:0007669"/>
    <property type="project" value="TreeGrafter"/>
</dbReference>
<sequence>MIHTRQREAILEVLNEVGRPVTRDEILSLGRKKIARLGSATVDRTIREMTANFQIIGVEFPGQPKRYELPAASAHPHFICRSCERVFDLPVAMQLPDVVAPKGFEVTGGEVIYSGRCPDCAKKC</sequence>
<evidence type="ECO:0000256" key="4">
    <source>
        <dbReference type="ARBA" id="ARBA00023015"/>
    </source>
</evidence>
<name>D5EK48_CORAD</name>
<dbReference type="HOGENOM" id="CLU_096072_5_1_0"/>
<dbReference type="PANTHER" id="PTHR33202">
    <property type="entry name" value="ZINC UPTAKE REGULATION PROTEIN"/>
    <property type="match status" value="1"/>
</dbReference>
<keyword evidence="4" id="KW-0805">Transcription regulation</keyword>
<keyword evidence="6" id="KW-0804">Transcription</keyword>
<dbReference type="AlphaFoldDB" id="D5EK48"/>
<keyword evidence="7" id="KW-0479">Metal-binding</keyword>
<keyword evidence="9" id="KW-1185">Reference proteome</keyword>
<keyword evidence="3 7" id="KW-0862">Zinc</keyword>
<dbReference type="EMBL" id="CP001998">
    <property type="protein sequence ID" value="ADE54797.1"/>
    <property type="molecule type" value="Genomic_DNA"/>
</dbReference>
<feature type="binding site" evidence="7">
    <location>
        <position position="80"/>
    </location>
    <ligand>
        <name>Zn(2+)</name>
        <dbReference type="ChEBI" id="CHEBI:29105"/>
    </ligand>
</feature>
<dbReference type="PANTHER" id="PTHR33202:SF22">
    <property type="entry name" value="HYDROGEN PEROXIDE SENSITIVE REPRESSOR"/>
    <property type="match status" value="1"/>
</dbReference>
<dbReference type="KEGG" id="caa:Caka_1778"/>
<dbReference type="CDD" id="cd07153">
    <property type="entry name" value="Fur_like"/>
    <property type="match status" value="1"/>
</dbReference>
<comment type="cofactor">
    <cofactor evidence="7">
        <name>Zn(2+)</name>
        <dbReference type="ChEBI" id="CHEBI:29105"/>
    </cofactor>
    <text evidence="7">Binds 1 zinc ion per subunit.</text>
</comment>
<evidence type="ECO:0000313" key="8">
    <source>
        <dbReference type="EMBL" id="ADE54797.1"/>
    </source>
</evidence>
<dbReference type="InterPro" id="IPR036390">
    <property type="entry name" value="WH_DNA-bd_sf"/>
</dbReference>
<dbReference type="OrthoDB" id="8659436at2"/>
<evidence type="ECO:0000256" key="7">
    <source>
        <dbReference type="PIRSR" id="PIRSR602481-1"/>
    </source>
</evidence>